<evidence type="ECO:0000313" key="4">
    <source>
        <dbReference type="Proteomes" id="UP000293852"/>
    </source>
</evidence>
<gene>
    <name evidence="3" type="ORF">EV386_0786</name>
</gene>
<keyword evidence="2" id="KW-0812">Transmembrane</keyword>
<keyword evidence="2" id="KW-1133">Transmembrane helix</keyword>
<keyword evidence="2" id="KW-0472">Membrane</keyword>
<feature type="transmembrane region" description="Helical" evidence="2">
    <location>
        <begin position="303"/>
        <end position="324"/>
    </location>
</feature>
<evidence type="ECO:0000256" key="2">
    <source>
        <dbReference type="SAM" id="Phobius"/>
    </source>
</evidence>
<dbReference type="NCBIfam" id="TIGR03769">
    <property type="entry name" value="P_ac_wall_RPT"/>
    <property type="match status" value="1"/>
</dbReference>
<sequence>MPRLSPPDTARRPPSLTLSLIVMLMVSLTLNLTVSLVAPTPAIADTPAPDTDLDQTIDAGQPVARGARVLETGHVDLGPRFDGGRWRLLVHDDAAKSDAAATSVWRDPAETVLRVLDTAAVEAPDDPAYAFLGAQPGQLVWVVPQTQNPQAVWLGWNTQDPEVMRRIDRGVTLSMVGAQGPGSVSVFLQASGFAQPQVLWDSRSGEEQPAWVDVNTHTHANWVFTQPGVYLVRLRVEADLVDGTHVADTQVIRFAVGSQTPTDDALTARWQGGEPGASATAGAADVAADEAADGWDGDRLGPVLLIAAAALLAMVAAAAGVAAARSRRAKRRALGLGVGRGPAPRTPDPAGATPDGAER</sequence>
<evidence type="ECO:0000256" key="1">
    <source>
        <dbReference type="SAM" id="MobiDB-lite"/>
    </source>
</evidence>
<dbReference type="NCBIfam" id="NF038134">
    <property type="entry name" value="choice_anch_M"/>
    <property type="match status" value="1"/>
</dbReference>
<dbReference type="Proteomes" id="UP000293852">
    <property type="component" value="Unassembled WGS sequence"/>
</dbReference>
<proteinExistence type="predicted"/>
<dbReference type="EMBL" id="SGWX01000001">
    <property type="protein sequence ID" value="RZS60526.1"/>
    <property type="molecule type" value="Genomic_DNA"/>
</dbReference>
<keyword evidence="4" id="KW-1185">Reference proteome</keyword>
<accession>A0A4Q7LYY5</accession>
<organism evidence="3 4">
    <name type="scientific">Xylanimonas ulmi</name>
    <dbReference type="NCBI Taxonomy" id="228973"/>
    <lineage>
        <taxon>Bacteria</taxon>
        <taxon>Bacillati</taxon>
        <taxon>Actinomycetota</taxon>
        <taxon>Actinomycetes</taxon>
        <taxon>Micrococcales</taxon>
        <taxon>Promicromonosporaceae</taxon>
        <taxon>Xylanimonas</taxon>
    </lineage>
</organism>
<dbReference type="AlphaFoldDB" id="A0A4Q7LYY5"/>
<evidence type="ECO:0000313" key="3">
    <source>
        <dbReference type="EMBL" id="RZS60526.1"/>
    </source>
</evidence>
<name>A0A4Q7LYY5_9MICO</name>
<protein>
    <submittedName>
        <fullName evidence="3">Surface-anchored protein</fullName>
    </submittedName>
</protein>
<feature type="region of interest" description="Disordered" evidence="1">
    <location>
        <begin position="333"/>
        <end position="359"/>
    </location>
</feature>
<reference evidence="3 4" key="1">
    <citation type="submission" date="2019-02" db="EMBL/GenBank/DDBJ databases">
        <title>Sequencing the genomes of 1000 actinobacteria strains.</title>
        <authorList>
            <person name="Klenk H.-P."/>
        </authorList>
    </citation>
    <scope>NUCLEOTIDE SEQUENCE [LARGE SCALE GENOMIC DNA]</scope>
    <source>
        <strain evidence="3 4">DSM 16932</strain>
    </source>
</reference>
<comment type="caution">
    <text evidence="3">The sequence shown here is derived from an EMBL/GenBank/DDBJ whole genome shotgun (WGS) entry which is preliminary data.</text>
</comment>
<dbReference type="InterPro" id="IPR022435">
    <property type="entry name" value="Surface-anchored_actinobac"/>
</dbReference>